<dbReference type="GO" id="GO:0003723">
    <property type="term" value="F:RNA binding"/>
    <property type="evidence" value="ECO:0007669"/>
    <property type="project" value="UniProtKB-KW"/>
</dbReference>
<dbReference type="GO" id="GO:0005737">
    <property type="term" value="C:cytoplasm"/>
    <property type="evidence" value="ECO:0007669"/>
    <property type="project" value="UniProtKB-SubCell"/>
</dbReference>
<dbReference type="EMBL" id="CAKKLH010000108">
    <property type="protein sequence ID" value="CAH0103291.1"/>
    <property type="molecule type" value="Genomic_DNA"/>
</dbReference>
<evidence type="ECO:0000259" key="12">
    <source>
        <dbReference type="Pfam" id="PF10258"/>
    </source>
</evidence>
<keyword evidence="14" id="KW-1185">Reference proteome</keyword>
<proteinExistence type="inferred from homology"/>
<feature type="domain" description="Phosphorylated adapter RNA export protein RNA-binding" evidence="12">
    <location>
        <begin position="234"/>
        <end position="316"/>
    </location>
</feature>
<dbReference type="Proteomes" id="UP000789390">
    <property type="component" value="Unassembled WGS sequence"/>
</dbReference>
<dbReference type="OrthoDB" id="20573at2759"/>
<keyword evidence="9" id="KW-0539">Nucleus</keyword>
<evidence type="ECO:0000256" key="5">
    <source>
        <dbReference type="ARBA" id="ARBA00022448"/>
    </source>
</evidence>
<organism evidence="13 14">
    <name type="scientific">Daphnia galeata</name>
    <dbReference type="NCBI Taxonomy" id="27404"/>
    <lineage>
        <taxon>Eukaryota</taxon>
        <taxon>Metazoa</taxon>
        <taxon>Ecdysozoa</taxon>
        <taxon>Arthropoda</taxon>
        <taxon>Crustacea</taxon>
        <taxon>Branchiopoda</taxon>
        <taxon>Diplostraca</taxon>
        <taxon>Cladocera</taxon>
        <taxon>Anomopoda</taxon>
        <taxon>Daphniidae</taxon>
        <taxon>Daphnia</taxon>
    </lineage>
</organism>
<feature type="region of interest" description="Disordered" evidence="11">
    <location>
        <begin position="322"/>
        <end position="353"/>
    </location>
</feature>
<dbReference type="InterPro" id="IPR038092">
    <property type="entry name" value="PHAX_RNA-binding_sf"/>
</dbReference>
<feature type="region of interest" description="Disordered" evidence="11">
    <location>
        <begin position="1"/>
        <end position="94"/>
    </location>
</feature>
<feature type="compositionally biased region" description="Basic and acidic residues" evidence="11">
    <location>
        <begin position="1"/>
        <end position="11"/>
    </location>
</feature>
<evidence type="ECO:0000256" key="11">
    <source>
        <dbReference type="SAM" id="MobiDB-lite"/>
    </source>
</evidence>
<dbReference type="FunFam" id="1.10.10.1440:FF:000001">
    <property type="entry name" value="phosphorylated adapter RNA export protein-like"/>
    <property type="match status" value="1"/>
</dbReference>
<dbReference type="GO" id="GO:0005634">
    <property type="term" value="C:nucleus"/>
    <property type="evidence" value="ECO:0007669"/>
    <property type="project" value="UniProtKB-SubCell"/>
</dbReference>
<evidence type="ECO:0000256" key="9">
    <source>
        <dbReference type="ARBA" id="ARBA00023242"/>
    </source>
</evidence>
<sequence>MCSKEMQRKDEAEDGEISDDSGDIEPYTALERPTSFAAVHQPYQQVEEDIDESSESSSSSDDTSSDEQQPRPAKRQRKAEKPLKPSKPAGKHNVWSTVVFEDQFEQELKDINVHHSKNYLDRSRDVESYNYVLCMKNRLEEEDIDEKTEQRIRKKIADLDEKYGSEVPVNVQSEAVDEDFEQSLQQTQTLLNSRKRKMEHREKEPQSTTIPKSKPKLRRVEELSVTEKSTVLEVAQDIALKLHEEKMELIIRIVEILGKEIAIKLFYETQETENDGGIMIANGSRRRTPGGVFLYLLRNHEEIPLVKIREIFSEETKAKEQTKRTLRAKRRQTQAENLKKSLSAPNTLPELPTRVEMEIQKSQQDRRDALPTVTEELKNKLEEDSMMEPIQSEIAESEIVDIDFEFE</sequence>
<dbReference type="Pfam" id="PF10258">
    <property type="entry name" value="PHAX_RNA-bd"/>
    <property type="match status" value="1"/>
</dbReference>
<evidence type="ECO:0000256" key="7">
    <source>
        <dbReference type="ARBA" id="ARBA00022884"/>
    </source>
</evidence>
<name>A0A8J2RPI4_9CRUS</name>
<feature type="region of interest" description="Disordered" evidence="11">
    <location>
        <begin position="193"/>
        <end position="215"/>
    </location>
</feature>
<dbReference type="PANTHER" id="PTHR13135">
    <property type="entry name" value="CYTOSOLIC RESINIFERATOXIN BINDING PROTEIN RBP-26"/>
    <property type="match status" value="1"/>
</dbReference>
<dbReference type="InterPro" id="IPR019385">
    <property type="entry name" value="PHAX_RNA-binding_domain"/>
</dbReference>
<comment type="subcellular location">
    <subcellularLocation>
        <location evidence="2">Cytoplasm</location>
    </subcellularLocation>
    <subcellularLocation>
        <location evidence="1">Nucleus</location>
    </subcellularLocation>
</comment>
<keyword evidence="5" id="KW-0813">Transport</keyword>
<evidence type="ECO:0000256" key="4">
    <source>
        <dbReference type="ARBA" id="ARBA00016856"/>
    </source>
</evidence>
<evidence type="ECO:0000256" key="10">
    <source>
        <dbReference type="ARBA" id="ARBA00030834"/>
    </source>
</evidence>
<dbReference type="PANTHER" id="PTHR13135:SF0">
    <property type="entry name" value="PHOSPHORYLATED ADAPTER RNA EXPORT PROTEIN"/>
    <property type="match status" value="1"/>
</dbReference>
<evidence type="ECO:0000313" key="13">
    <source>
        <dbReference type="EMBL" id="CAH0103291.1"/>
    </source>
</evidence>
<protein>
    <recommendedName>
        <fullName evidence="4">Phosphorylated adapter RNA export protein</fullName>
    </recommendedName>
    <alternativeName>
        <fullName evidence="10">RNA U small nuclear RNA export adapter protein</fullName>
    </alternativeName>
</protein>
<keyword evidence="7" id="KW-0694">RNA-binding</keyword>
<feature type="compositionally biased region" description="Acidic residues" evidence="11">
    <location>
        <begin position="12"/>
        <end position="23"/>
    </location>
</feature>
<evidence type="ECO:0000256" key="3">
    <source>
        <dbReference type="ARBA" id="ARBA00006094"/>
    </source>
</evidence>
<gene>
    <name evidence="13" type="ORF">DGAL_LOCUS5852</name>
</gene>
<comment type="similarity">
    <text evidence="3">Belongs to the PHAX family.</text>
</comment>
<dbReference type="InterPro" id="IPR039047">
    <property type="entry name" value="PHAX"/>
</dbReference>
<accession>A0A8J2RPI4</accession>
<dbReference type="GO" id="GO:0015031">
    <property type="term" value="P:protein transport"/>
    <property type="evidence" value="ECO:0007669"/>
    <property type="project" value="UniProtKB-KW"/>
</dbReference>
<dbReference type="Gene3D" id="1.10.10.1440">
    <property type="entry name" value="PHAX RNA-binding domain"/>
    <property type="match status" value="1"/>
</dbReference>
<dbReference type="GO" id="GO:0006408">
    <property type="term" value="P:snRNA export from nucleus"/>
    <property type="evidence" value="ECO:0007669"/>
    <property type="project" value="InterPro"/>
</dbReference>
<evidence type="ECO:0000313" key="14">
    <source>
        <dbReference type="Proteomes" id="UP000789390"/>
    </source>
</evidence>
<reference evidence="13" key="1">
    <citation type="submission" date="2021-11" db="EMBL/GenBank/DDBJ databases">
        <authorList>
            <person name="Schell T."/>
        </authorList>
    </citation>
    <scope>NUCLEOTIDE SEQUENCE</scope>
    <source>
        <strain evidence="13">M5</strain>
    </source>
</reference>
<evidence type="ECO:0000256" key="8">
    <source>
        <dbReference type="ARBA" id="ARBA00022927"/>
    </source>
</evidence>
<keyword evidence="6" id="KW-0963">Cytoplasm</keyword>
<evidence type="ECO:0000256" key="2">
    <source>
        <dbReference type="ARBA" id="ARBA00004496"/>
    </source>
</evidence>
<keyword evidence="8" id="KW-0653">Protein transport</keyword>
<evidence type="ECO:0000256" key="6">
    <source>
        <dbReference type="ARBA" id="ARBA00022490"/>
    </source>
</evidence>
<dbReference type="AlphaFoldDB" id="A0A8J2RPI4"/>
<comment type="caution">
    <text evidence="13">The sequence shown here is derived from an EMBL/GenBank/DDBJ whole genome shotgun (WGS) entry which is preliminary data.</text>
</comment>
<evidence type="ECO:0000256" key="1">
    <source>
        <dbReference type="ARBA" id="ARBA00004123"/>
    </source>
</evidence>